<name>A0A323TD23_9BACI</name>
<feature type="domain" description="Alpha-L-glutamate ligase-related protein ATP-grasp" evidence="1">
    <location>
        <begin position="44"/>
        <end position="254"/>
    </location>
</feature>
<dbReference type="InterPro" id="IPR039523">
    <property type="entry name" value="RimK-rel_E_lig_ATP-grasp"/>
</dbReference>
<reference evidence="2 3" key="1">
    <citation type="submission" date="2017-10" db="EMBL/GenBank/DDBJ databases">
        <title>Bacillus sp. nov., a halophilic bacterium isolated from a Keqin Lake.</title>
        <authorList>
            <person name="Wang H."/>
        </authorList>
    </citation>
    <scope>NUCLEOTIDE SEQUENCE [LARGE SCALE GENOMIC DNA]</scope>
    <source>
        <strain evidence="2 3">KQ-12</strain>
    </source>
</reference>
<sequence>MSVFYKDKNLYDIVVNPPRSAVTLVKNINGNYYDGDHNGINYLEASRLLLDSDKDMIIKPSRSNNGNGVAKLSVRNGKVYLKEKPVTFQDIEDIYKENFLVQEAIQQHPTMAAPHPASVNTLRMVTFRCKNEIRYLLAFARFGSNNDIRDNAGANEGADGIRVGITDSGDFYDVALSKYGKTYTHHPTTGFCFPELNSIPNYDEYIQFVKDCHKNILHLDIISWDIVMGADTKPVFLEPNFAGTPTFYQLASQKPFFW</sequence>
<dbReference type="OrthoDB" id="8736147at2"/>
<comment type="caution">
    <text evidence="2">The sequence shown here is derived from an EMBL/GenBank/DDBJ whole genome shotgun (WGS) entry which is preliminary data.</text>
</comment>
<evidence type="ECO:0000259" key="1">
    <source>
        <dbReference type="Pfam" id="PF14397"/>
    </source>
</evidence>
<gene>
    <name evidence="2" type="ORF">CR194_12715</name>
</gene>
<evidence type="ECO:0000313" key="2">
    <source>
        <dbReference type="EMBL" id="PYZ92526.1"/>
    </source>
</evidence>
<dbReference type="EMBL" id="PDOD01000003">
    <property type="protein sequence ID" value="PYZ92526.1"/>
    <property type="molecule type" value="Genomic_DNA"/>
</dbReference>
<organism evidence="2 3">
    <name type="scientific">Salipaludibacillus keqinensis</name>
    <dbReference type="NCBI Taxonomy" id="2045207"/>
    <lineage>
        <taxon>Bacteria</taxon>
        <taxon>Bacillati</taxon>
        <taxon>Bacillota</taxon>
        <taxon>Bacilli</taxon>
        <taxon>Bacillales</taxon>
        <taxon>Bacillaceae</taxon>
    </lineage>
</organism>
<dbReference type="Pfam" id="PF14397">
    <property type="entry name" value="ATPgrasp_ST"/>
    <property type="match status" value="1"/>
</dbReference>
<evidence type="ECO:0000313" key="3">
    <source>
        <dbReference type="Proteomes" id="UP000248214"/>
    </source>
</evidence>
<dbReference type="AlphaFoldDB" id="A0A323TD23"/>
<proteinExistence type="predicted"/>
<protein>
    <recommendedName>
        <fullName evidence="1">Alpha-L-glutamate ligase-related protein ATP-grasp domain-containing protein</fullName>
    </recommendedName>
</protein>
<keyword evidence="3" id="KW-1185">Reference proteome</keyword>
<dbReference type="Proteomes" id="UP000248214">
    <property type="component" value="Unassembled WGS sequence"/>
</dbReference>
<accession>A0A323TD23</accession>